<dbReference type="GO" id="GO:0030295">
    <property type="term" value="F:protein kinase activator activity"/>
    <property type="evidence" value="ECO:0007669"/>
    <property type="project" value="TreeGrafter"/>
</dbReference>
<dbReference type="InterPro" id="IPR038716">
    <property type="entry name" value="P1/P2_N_sf"/>
</dbReference>
<keyword evidence="3" id="KW-0687">Ribonucleoprotein</keyword>
<dbReference type="Gene3D" id="1.10.10.1410">
    <property type="match status" value="1"/>
</dbReference>
<protein>
    <submittedName>
        <fullName evidence="5">Uncharacterized protein</fullName>
    </submittedName>
</protein>
<reference evidence="5" key="1">
    <citation type="submission" date="2021-01" db="EMBL/GenBank/DDBJ databases">
        <authorList>
            <person name="Corre E."/>
            <person name="Pelletier E."/>
            <person name="Niang G."/>
            <person name="Scheremetjew M."/>
            <person name="Finn R."/>
            <person name="Kale V."/>
            <person name="Holt S."/>
            <person name="Cochrane G."/>
            <person name="Meng A."/>
            <person name="Brown T."/>
            <person name="Cohen L."/>
        </authorList>
    </citation>
    <scope>NUCLEOTIDE SEQUENCE</scope>
    <source>
        <strain evidence="5">CCMP1510</strain>
    </source>
</reference>
<keyword evidence="2" id="KW-0689">Ribosomal protein</keyword>
<dbReference type="PANTHER" id="PTHR45696">
    <property type="entry name" value="60S ACIDIC RIBOSOMAL PROTEIN P1"/>
    <property type="match status" value="1"/>
</dbReference>
<feature type="compositionally biased region" description="Gly residues" evidence="4">
    <location>
        <begin position="122"/>
        <end position="133"/>
    </location>
</feature>
<dbReference type="Pfam" id="PF00428">
    <property type="entry name" value="Ribosomal_60s"/>
    <property type="match status" value="1"/>
</dbReference>
<dbReference type="GO" id="GO:0003735">
    <property type="term" value="F:structural constituent of ribosome"/>
    <property type="evidence" value="ECO:0007669"/>
    <property type="project" value="TreeGrafter"/>
</dbReference>
<comment type="similarity">
    <text evidence="1">Belongs to the eukaryotic ribosomal protein P1/P2 family.</text>
</comment>
<dbReference type="GO" id="GO:0043021">
    <property type="term" value="F:ribonucleoprotein complex binding"/>
    <property type="evidence" value="ECO:0007669"/>
    <property type="project" value="TreeGrafter"/>
</dbReference>
<dbReference type="PANTHER" id="PTHR45696:SF10">
    <property type="entry name" value="LARGE RIBOSOMAL SUBUNIT PROTEIN P1"/>
    <property type="match status" value="1"/>
</dbReference>
<accession>A0A7S3JY21</accession>
<organism evidence="5">
    <name type="scientific">Aureoumbra lagunensis</name>
    <dbReference type="NCBI Taxonomy" id="44058"/>
    <lineage>
        <taxon>Eukaryota</taxon>
        <taxon>Sar</taxon>
        <taxon>Stramenopiles</taxon>
        <taxon>Ochrophyta</taxon>
        <taxon>Pelagophyceae</taxon>
        <taxon>Pelagomonadales</taxon>
        <taxon>Aureoumbra</taxon>
    </lineage>
</organism>
<feature type="compositionally biased region" description="Gly residues" evidence="4">
    <location>
        <begin position="86"/>
        <end position="98"/>
    </location>
</feature>
<dbReference type="GO" id="GO:0002181">
    <property type="term" value="P:cytoplasmic translation"/>
    <property type="evidence" value="ECO:0007669"/>
    <property type="project" value="TreeGrafter"/>
</dbReference>
<dbReference type="GO" id="GO:0022625">
    <property type="term" value="C:cytosolic large ribosomal subunit"/>
    <property type="evidence" value="ECO:0007669"/>
    <property type="project" value="TreeGrafter"/>
</dbReference>
<sequence>MAEEEETTVVEETREPWFGKLQGAEKDELVISLSAILLEECGQDFSEERFQAVLKASGNEVAPYWIKVFSKALTKKGSLESFLPKPGGGGGGGGGGGAAADAAAPAAEEKKEEEEEEEEIDMGGGMDMFGEGGGDGDDY</sequence>
<evidence type="ECO:0000256" key="3">
    <source>
        <dbReference type="ARBA" id="ARBA00023274"/>
    </source>
</evidence>
<feature type="region of interest" description="Disordered" evidence="4">
    <location>
        <begin position="81"/>
        <end position="139"/>
    </location>
</feature>
<dbReference type="AlphaFoldDB" id="A0A7S3JY21"/>
<evidence type="ECO:0000256" key="2">
    <source>
        <dbReference type="ARBA" id="ARBA00022980"/>
    </source>
</evidence>
<feature type="compositionally biased region" description="Acidic residues" evidence="4">
    <location>
        <begin position="111"/>
        <end position="121"/>
    </location>
</feature>
<name>A0A7S3JY21_9STRA</name>
<dbReference type="EMBL" id="HBIJ01014404">
    <property type="protein sequence ID" value="CAE0368899.1"/>
    <property type="molecule type" value="Transcribed_RNA"/>
</dbReference>
<gene>
    <name evidence="5" type="ORF">ALAG00032_LOCUS9662</name>
</gene>
<evidence type="ECO:0000313" key="5">
    <source>
        <dbReference type="EMBL" id="CAE0368899.1"/>
    </source>
</evidence>
<proteinExistence type="inferred from homology"/>
<evidence type="ECO:0000256" key="4">
    <source>
        <dbReference type="SAM" id="MobiDB-lite"/>
    </source>
</evidence>
<evidence type="ECO:0000256" key="1">
    <source>
        <dbReference type="ARBA" id="ARBA00005436"/>
    </source>
</evidence>